<accession>A0ABX1SE42</accession>
<keyword evidence="2" id="KW-1185">Reference proteome</keyword>
<protein>
    <recommendedName>
        <fullName evidence="3">Excreted virulence factor EspC (Type VII ESX diderm)</fullName>
    </recommendedName>
</protein>
<reference evidence="1 2" key="1">
    <citation type="submission" date="2020-04" db="EMBL/GenBank/DDBJ databases">
        <authorList>
            <person name="Klaysubun C."/>
            <person name="Duangmal K."/>
            <person name="Lipun K."/>
        </authorList>
    </citation>
    <scope>NUCLEOTIDE SEQUENCE [LARGE SCALE GENOMIC DNA]</scope>
    <source>
        <strain evidence="1 2">K10HN5</strain>
    </source>
</reference>
<dbReference type="Proteomes" id="UP000820669">
    <property type="component" value="Unassembled WGS sequence"/>
</dbReference>
<organism evidence="1 2">
    <name type="scientific">Pseudonocardia acidicola</name>
    <dbReference type="NCBI Taxonomy" id="2724939"/>
    <lineage>
        <taxon>Bacteria</taxon>
        <taxon>Bacillati</taxon>
        <taxon>Actinomycetota</taxon>
        <taxon>Actinomycetes</taxon>
        <taxon>Pseudonocardiales</taxon>
        <taxon>Pseudonocardiaceae</taxon>
        <taxon>Pseudonocardia</taxon>
    </lineage>
</organism>
<comment type="caution">
    <text evidence="1">The sequence shown here is derived from an EMBL/GenBank/DDBJ whole genome shotgun (WGS) entry which is preliminary data.</text>
</comment>
<proteinExistence type="predicted"/>
<gene>
    <name evidence="1" type="ORF">HF526_18955</name>
</gene>
<evidence type="ECO:0000313" key="2">
    <source>
        <dbReference type="Proteomes" id="UP000820669"/>
    </source>
</evidence>
<dbReference type="EMBL" id="JAAXLA010000035">
    <property type="protein sequence ID" value="NMH99375.1"/>
    <property type="molecule type" value="Genomic_DNA"/>
</dbReference>
<evidence type="ECO:0008006" key="3">
    <source>
        <dbReference type="Google" id="ProtNLM"/>
    </source>
</evidence>
<dbReference type="RefSeq" id="WP_169382858.1">
    <property type="nucleotide sequence ID" value="NZ_JAAXLA010000035.1"/>
</dbReference>
<name>A0ABX1SE42_9PSEU</name>
<evidence type="ECO:0000313" key="1">
    <source>
        <dbReference type="EMBL" id="NMH99375.1"/>
    </source>
</evidence>
<sequence>MDPRPLNDIAHAIDAVAATSAYPPQGLGTDQLVVAMSDLAVIAGLIGELAARARWQLAAWATVGAHLQQAEQHAGELDRSLSHACATLAFNASPRPAA</sequence>